<sequence length="261" mass="29154">MAVEGRLSPSGVWIADDFRSNLIIDRYDPVFADMRASKLKHLRSANSEDAVTWNVFRSLRQVAPEVWLPELWRHAFPGTSAPEPGRATVSLWKSVAPPLGLLAGGDEGESEIDVVIEAPTWVWFIEAKLGSDISTGTTTRSERDQVLRNIDVGTHYAGVRDFQFSLLILSEPRSRKGADRVDQYRTFDIVRSLLALHRPDGLPNLQHVGLLKWSKVAQVLSYAATNAPQADERIHAERAASWLRHKLPEADNLLPDSNHHG</sequence>
<dbReference type="AlphaFoldDB" id="A0A7Y6NK72"/>
<gene>
    <name evidence="1" type="ORF">HQN59_02775</name>
</gene>
<comment type="caution">
    <text evidence="1">The sequence shown here is derived from an EMBL/GenBank/DDBJ whole genome shotgun (WGS) entry which is preliminary data.</text>
</comment>
<accession>A0A7Y6NK72</accession>
<evidence type="ECO:0000313" key="1">
    <source>
        <dbReference type="EMBL" id="NUZ04677.1"/>
    </source>
</evidence>
<keyword evidence="2" id="KW-1185">Reference proteome</keyword>
<evidence type="ECO:0000313" key="2">
    <source>
        <dbReference type="Proteomes" id="UP000529637"/>
    </source>
</evidence>
<dbReference type="Proteomes" id="UP000529637">
    <property type="component" value="Unassembled WGS sequence"/>
</dbReference>
<proteinExistence type="predicted"/>
<name>A0A7Y6NK72_9BURK</name>
<protein>
    <recommendedName>
        <fullName evidence="3">PD-(D/E)XK nuclease superfamily protein</fullName>
    </recommendedName>
</protein>
<evidence type="ECO:0008006" key="3">
    <source>
        <dbReference type="Google" id="ProtNLM"/>
    </source>
</evidence>
<dbReference type="EMBL" id="JABWMJ010000001">
    <property type="protein sequence ID" value="NUZ04677.1"/>
    <property type="molecule type" value="Genomic_DNA"/>
</dbReference>
<reference evidence="1 2" key="1">
    <citation type="submission" date="2020-06" db="EMBL/GenBank/DDBJ databases">
        <title>Schlegella sp. ID0723 isolated from air conditioner.</title>
        <authorList>
            <person name="Kim D.Y."/>
            <person name="Kim D.-U."/>
        </authorList>
    </citation>
    <scope>NUCLEOTIDE SEQUENCE [LARGE SCALE GENOMIC DNA]</scope>
    <source>
        <strain evidence="1 2">ID0723</strain>
    </source>
</reference>
<organism evidence="1 2">
    <name type="scientific">Piscinibacter koreensis</name>
    <dbReference type="NCBI Taxonomy" id="2742824"/>
    <lineage>
        <taxon>Bacteria</taxon>
        <taxon>Pseudomonadati</taxon>
        <taxon>Pseudomonadota</taxon>
        <taxon>Betaproteobacteria</taxon>
        <taxon>Burkholderiales</taxon>
        <taxon>Sphaerotilaceae</taxon>
        <taxon>Piscinibacter</taxon>
    </lineage>
</organism>